<evidence type="ECO:0000313" key="2">
    <source>
        <dbReference type="Proteomes" id="UP000324222"/>
    </source>
</evidence>
<dbReference type="EMBL" id="VSRR010022821">
    <property type="protein sequence ID" value="MPC65020.1"/>
    <property type="molecule type" value="Genomic_DNA"/>
</dbReference>
<evidence type="ECO:0000313" key="1">
    <source>
        <dbReference type="EMBL" id="MPC65020.1"/>
    </source>
</evidence>
<accession>A0A5B7GYC8</accession>
<gene>
    <name evidence="1" type="ORF">E2C01_059143</name>
</gene>
<dbReference type="AlphaFoldDB" id="A0A5B7GYC8"/>
<reference evidence="1 2" key="1">
    <citation type="submission" date="2019-05" db="EMBL/GenBank/DDBJ databases">
        <title>Another draft genome of Portunus trituberculatus and its Hox gene families provides insights of decapod evolution.</title>
        <authorList>
            <person name="Jeong J.-H."/>
            <person name="Song I."/>
            <person name="Kim S."/>
            <person name="Choi T."/>
            <person name="Kim D."/>
            <person name="Ryu S."/>
            <person name="Kim W."/>
        </authorList>
    </citation>
    <scope>NUCLEOTIDE SEQUENCE [LARGE SCALE GENOMIC DNA]</scope>
    <source>
        <tissue evidence="1">Muscle</tissue>
    </source>
</reference>
<protein>
    <submittedName>
        <fullName evidence="1">Uncharacterized protein</fullName>
    </submittedName>
</protein>
<proteinExistence type="predicted"/>
<dbReference type="Proteomes" id="UP000324222">
    <property type="component" value="Unassembled WGS sequence"/>
</dbReference>
<comment type="caution">
    <text evidence="1">The sequence shown here is derived from an EMBL/GenBank/DDBJ whole genome shotgun (WGS) entry which is preliminary data.</text>
</comment>
<organism evidence="1 2">
    <name type="scientific">Portunus trituberculatus</name>
    <name type="common">Swimming crab</name>
    <name type="synonym">Neptunus trituberculatus</name>
    <dbReference type="NCBI Taxonomy" id="210409"/>
    <lineage>
        <taxon>Eukaryota</taxon>
        <taxon>Metazoa</taxon>
        <taxon>Ecdysozoa</taxon>
        <taxon>Arthropoda</taxon>
        <taxon>Crustacea</taxon>
        <taxon>Multicrustacea</taxon>
        <taxon>Malacostraca</taxon>
        <taxon>Eumalacostraca</taxon>
        <taxon>Eucarida</taxon>
        <taxon>Decapoda</taxon>
        <taxon>Pleocyemata</taxon>
        <taxon>Brachyura</taxon>
        <taxon>Eubrachyura</taxon>
        <taxon>Portunoidea</taxon>
        <taxon>Portunidae</taxon>
        <taxon>Portuninae</taxon>
        <taxon>Portunus</taxon>
    </lineage>
</organism>
<sequence>MILQALTATWLGSGGGAEREPLLHCRGHCSPGYTHVLSLVLYESPLPALCVLLAAGDTSRQEDRGGHRQHVHLARSLERVSAAAPVDETGTSFCCLCLTARKQYFSVAILL</sequence>
<name>A0A5B7GYC8_PORTR</name>
<keyword evidence="2" id="KW-1185">Reference proteome</keyword>